<accession>A0A401Z2H4</accession>
<dbReference type="EMBL" id="BIFH01000044">
    <property type="protein sequence ID" value="GCE01060.1"/>
    <property type="molecule type" value="Genomic_DNA"/>
</dbReference>
<dbReference type="Proteomes" id="UP000286931">
    <property type="component" value="Unassembled WGS sequence"/>
</dbReference>
<dbReference type="RefSeq" id="WP_126642725.1">
    <property type="nucleotide sequence ID" value="NZ_BIFH01000044.1"/>
</dbReference>
<organism evidence="1 2">
    <name type="scientific">Embleya hyalina</name>
    <dbReference type="NCBI Taxonomy" id="516124"/>
    <lineage>
        <taxon>Bacteria</taxon>
        <taxon>Bacillati</taxon>
        <taxon>Actinomycetota</taxon>
        <taxon>Actinomycetes</taxon>
        <taxon>Kitasatosporales</taxon>
        <taxon>Streptomycetaceae</taxon>
        <taxon>Embleya</taxon>
    </lineage>
</organism>
<protein>
    <submittedName>
        <fullName evidence="1">Uncharacterized protein</fullName>
    </submittedName>
</protein>
<gene>
    <name evidence="1" type="ORF">EHYA_08799</name>
</gene>
<dbReference type="OrthoDB" id="546653at2"/>
<dbReference type="AlphaFoldDB" id="A0A401Z2H4"/>
<evidence type="ECO:0000313" key="1">
    <source>
        <dbReference type="EMBL" id="GCE01060.1"/>
    </source>
</evidence>
<reference evidence="1 2" key="1">
    <citation type="submission" date="2018-12" db="EMBL/GenBank/DDBJ databases">
        <title>Draft genome sequence of Embleya hyalina NBRC 13850T.</title>
        <authorList>
            <person name="Komaki H."/>
            <person name="Hosoyama A."/>
            <person name="Kimura A."/>
            <person name="Ichikawa N."/>
            <person name="Tamura T."/>
        </authorList>
    </citation>
    <scope>NUCLEOTIDE SEQUENCE [LARGE SCALE GENOMIC DNA]</scope>
    <source>
        <strain evidence="1 2">NBRC 13850</strain>
    </source>
</reference>
<evidence type="ECO:0000313" key="2">
    <source>
        <dbReference type="Proteomes" id="UP000286931"/>
    </source>
</evidence>
<name>A0A401Z2H4_9ACTN</name>
<keyword evidence="2" id="KW-1185">Reference proteome</keyword>
<sequence>MTSTLRPTSGVVSGRVYARVRPRRFVAWSPRPQTRELIERVRDVLEEYREHQPLTICQIFYVLVGSGAIPKAEQA</sequence>
<proteinExistence type="predicted"/>
<comment type="caution">
    <text evidence="1">The sequence shown here is derived from an EMBL/GenBank/DDBJ whole genome shotgun (WGS) entry which is preliminary data.</text>
</comment>